<evidence type="ECO:0000313" key="1">
    <source>
        <dbReference type="EMBL" id="MBK4716241.1"/>
    </source>
</evidence>
<gene>
    <name evidence="1" type="ORF">JJB97_13075</name>
</gene>
<dbReference type="Gene3D" id="3.40.50.2000">
    <property type="entry name" value="Glycogen Phosphorylase B"/>
    <property type="match status" value="1"/>
</dbReference>
<accession>A0A8K0V5P7</accession>
<organism evidence="1 2">
    <name type="scientific">Tenebrionibacter intestinalis</name>
    <dbReference type="NCBI Taxonomy" id="2799638"/>
    <lineage>
        <taxon>Bacteria</taxon>
        <taxon>Pseudomonadati</taxon>
        <taxon>Pseudomonadota</taxon>
        <taxon>Gammaproteobacteria</taxon>
        <taxon>Enterobacterales</taxon>
        <taxon>Enterobacteriaceae</taxon>
        <taxon>Tenebrionibacter/Tenebrionicola group</taxon>
        <taxon>Tenebrionibacter</taxon>
    </lineage>
</organism>
<evidence type="ECO:0000313" key="2">
    <source>
        <dbReference type="Proteomes" id="UP000659047"/>
    </source>
</evidence>
<dbReference type="PANTHER" id="PTHR21015:SF28">
    <property type="entry name" value="SLL1722 PROTEIN"/>
    <property type="match status" value="1"/>
</dbReference>
<proteinExistence type="predicted"/>
<keyword evidence="2" id="KW-1185">Reference proteome</keyword>
<keyword evidence="1" id="KW-0808">Transferase</keyword>
<comment type="caution">
    <text evidence="1">The sequence shown here is derived from an EMBL/GenBank/DDBJ whole genome shotgun (WGS) entry which is preliminary data.</text>
</comment>
<reference evidence="1" key="1">
    <citation type="submission" date="2021-01" db="EMBL/GenBank/DDBJ databases">
        <title>Intestinitalea alba gen. nov., sp. nov., a novel genus of the family Enterobacteriaceae, isolated from the gut of the plastic-eating mealworm Tenebrio molitor L.</title>
        <authorList>
            <person name="Yang Y."/>
        </authorList>
    </citation>
    <scope>NUCLEOTIDE SEQUENCE</scope>
    <source>
        <strain evidence="1">BIT-L3</strain>
    </source>
</reference>
<dbReference type="SUPFAM" id="SSF53756">
    <property type="entry name" value="UDP-Glycosyltransferase/glycogen phosphorylase"/>
    <property type="match status" value="1"/>
</dbReference>
<dbReference type="AlphaFoldDB" id="A0A8K0V5P7"/>
<dbReference type="Proteomes" id="UP000659047">
    <property type="component" value="Unassembled WGS sequence"/>
</dbReference>
<dbReference type="PANTHER" id="PTHR21015">
    <property type="entry name" value="UDP-N-ACETYLGLUCOSAMINE--N-ACETYLMURAMYL-(PENTAPEPTIDE) PYROPHOSPHORYL-UNDECAPRENOL N-ACETYLGLUCOSAMINE TRANSFERASE 1"/>
    <property type="match status" value="1"/>
</dbReference>
<dbReference type="EMBL" id="JAEPBH010000034">
    <property type="protein sequence ID" value="MBK4716241.1"/>
    <property type="molecule type" value="Genomic_DNA"/>
</dbReference>
<name>A0A8K0V5P7_9ENTR</name>
<protein>
    <submittedName>
        <fullName evidence="1">Glycosyl transferase family 28</fullName>
    </submittedName>
</protein>
<dbReference type="GO" id="GO:0016757">
    <property type="term" value="F:glycosyltransferase activity"/>
    <property type="evidence" value="ECO:0007669"/>
    <property type="project" value="TreeGrafter"/>
</dbReference>
<sequence length="375" mass="41781">MLLANSVLKSRPDTEILLINGVRESGIFHFPKGMDSVTLPTYLKTPAGEYLPHSLGCDLHRLVTLRSSIIYAALQAFRPDVFVVDNVPRGAMSELNNVLPMLAARKTHLILGLRDIIDEPQAVQRQWRKLNNAAAIADYYSDVWIYGDASFYNLPRACAFNNAVSDKVSFMGYLDATQHARQPQSTEPLLTKTSVPYILCTVGGGQDGYRLASTFAQANFPAGFNGILITGTMMPASEYENLQKIAARRDNLRVIRFVPNPLALLREAHSVVAMGGYNTTIEILSLNKRALIIPRVSPRQEQWIRASRLAEINLVSCLHPDRLTTQAITAWLTSSWQPENPRRYMSLNGLFTFSEKMNALLTQKSKTAPSVQCEV</sequence>